<evidence type="ECO:0000256" key="1">
    <source>
        <dbReference type="ARBA" id="ARBA00023015"/>
    </source>
</evidence>
<dbReference type="EMBL" id="JACJVR010000084">
    <property type="protein sequence ID" value="MBB6694029.1"/>
    <property type="molecule type" value="Genomic_DNA"/>
</dbReference>
<evidence type="ECO:0000313" key="8">
    <source>
        <dbReference type="Proteomes" id="UP000553776"/>
    </source>
</evidence>
<feature type="domain" description="HTH araC/xylS-type" evidence="5">
    <location>
        <begin position="429"/>
        <end position="528"/>
    </location>
</feature>
<dbReference type="InterPro" id="IPR001789">
    <property type="entry name" value="Sig_transdc_resp-reg_receiver"/>
</dbReference>
<dbReference type="GO" id="GO:0000160">
    <property type="term" value="P:phosphorelay signal transduction system"/>
    <property type="evidence" value="ECO:0007669"/>
    <property type="project" value="InterPro"/>
</dbReference>
<dbReference type="SMART" id="SM00342">
    <property type="entry name" value="HTH_ARAC"/>
    <property type="match status" value="1"/>
</dbReference>
<sequence length="531" mass="60359">MYNLLIVDDEKYAVAGIAQGIDWTDLPVANIFEAYSAKQARELMEREPVDLLISDIEMPGDSGIELLEWTRTHYPEAETIFLTGHANFNYAQQAIRLGSYEYIVKPIDYDELKKVVAVALRDIGEKREAKAYQETYRQYHDKWMRQKPLLVERFWQDLLGLRISSSPEKIEEAIHLYNLPLHARQIVLPILISVEEWNQPLNARDEEIMEYAIRNSAEEILLAGSPGAVIQDRSGVNVALLYGDAGGEEGLERLRGRCRELLAAANRYFYCQLSCYIGEAAELSKLPEMYRALLEREHDNVAETNAVFALGEGAAAKAPHSIPYAPAEEWLVLFEAGQKAELLRRMEETIRAIREREATAETLDALAASVKHMLYRAFHRKGLPIAGGSAASRGGIRTLAQLRTWALEAVEESYEAYHGQIPDTRAVIDKIHQYVADHLTEEELKREEIARHVFLNPAYLSRLYKKETGIALSEYILQARMEKSKALLAETNRKVSDIAETVGYANLSHFAKVFRKTVGIGPKEYRQKYQK</sequence>
<evidence type="ECO:0000313" key="7">
    <source>
        <dbReference type="EMBL" id="MBB6694029.1"/>
    </source>
</evidence>
<dbReference type="PRINTS" id="PR00032">
    <property type="entry name" value="HTHARAC"/>
</dbReference>
<evidence type="ECO:0000256" key="4">
    <source>
        <dbReference type="PROSITE-ProRule" id="PRU00169"/>
    </source>
</evidence>
<feature type="modified residue" description="4-aspartylphosphate" evidence="4">
    <location>
        <position position="55"/>
    </location>
</feature>
<keyword evidence="2" id="KW-0238">DNA-binding</keyword>
<feature type="domain" description="Response regulatory" evidence="6">
    <location>
        <begin position="3"/>
        <end position="120"/>
    </location>
</feature>
<reference evidence="7 8" key="1">
    <citation type="submission" date="2020-08" db="EMBL/GenBank/DDBJ databases">
        <title>Cohnella phylogeny.</title>
        <authorList>
            <person name="Dunlap C."/>
        </authorList>
    </citation>
    <scope>NUCLEOTIDE SEQUENCE [LARGE SCALE GENOMIC DNA]</scope>
    <source>
        <strain evidence="7 8">DSM 25239</strain>
    </source>
</reference>
<gene>
    <name evidence="7" type="ORF">H7B90_21750</name>
</gene>
<evidence type="ECO:0000256" key="3">
    <source>
        <dbReference type="ARBA" id="ARBA00023163"/>
    </source>
</evidence>
<dbReference type="PROSITE" id="PS01124">
    <property type="entry name" value="HTH_ARAC_FAMILY_2"/>
    <property type="match status" value="1"/>
</dbReference>
<dbReference type="AlphaFoldDB" id="A0A841U2M5"/>
<dbReference type="Pfam" id="PF12833">
    <property type="entry name" value="HTH_18"/>
    <property type="match status" value="1"/>
</dbReference>
<organism evidence="7 8">
    <name type="scientific">Cohnella xylanilytica</name>
    <dbReference type="NCBI Taxonomy" id="557555"/>
    <lineage>
        <taxon>Bacteria</taxon>
        <taxon>Bacillati</taxon>
        <taxon>Bacillota</taxon>
        <taxon>Bacilli</taxon>
        <taxon>Bacillales</taxon>
        <taxon>Paenibacillaceae</taxon>
        <taxon>Cohnella</taxon>
    </lineage>
</organism>
<proteinExistence type="predicted"/>
<dbReference type="Pfam" id="PF00072">
    <property type="entry name" value="Response_reg"/>
    <property type="match status" value="1"/>
</dbReference>
<dbReference type="InterPro" id="IPR009057">
    <property type="entry name" value="Homeodomain-like_sf"/>
</dbReference>
<dbReference type="GO" id="GO:0043565">
    <property type="term" value="F:sequence-specific DNA binding"/>
    <property type="evidence" value="ECO:0007669"/>
    <property type="project" value="InterPro"/>
</dbReference>
<dbReference type="InterPro" id="IPR011006">
    <property type="entry name" value="CheY-like_superfamily"/>
</dbReference>
<accession>A0A841U2M5</accession>
<dbReference type="InterPro" id="IPR018060">
    <property type="entry name" value="HTH_AraC"/>
</dbReference>
<keyword evidence="3" id="KW-0804">Transcription</keyword>
<keyword evidence="8" id="KW-1185">Reference proteome</keyword>
<dbReference type="SUPFAM" id="SSF52172">
    <property type="entry name" value="CheY-like"/>
    <property type="match status" value="1"/>
</dbReference>
<dbReference type="InterPro" id="IPR020449">
    <property type="entry name" value="Tscrpt_reg_AraC-type_HTH"/>
</dbReference>
<dbReference type="PANTHER" id="PTHR43280">
    <property type="entry name" value="ARAC-FAMILY TRANSCRIPTIONAL REGULATOR"/>
    <property type="match status" value="1"/>
</dbReference>
<dbReference type="SUPFAM" id="SSF46689">
    <property type="entry name" value="Homeodomain-like"/>
    <property type="match status" value="2"/>
</dbReference>
<comment type="caution">
    <text evidence="7">The sequence shown here is derived from an EMBL/GenBank/DDBJ whole genome shotgun (WGS) entry which is preliminary data.</text>
</comment>
<evidence type="ECO:0000259" key="5">
    <source>
        <dbReference type="PROSITE" id="PS01124"/>
    </source>
</evidence>
<dbReference type="GO" id="GO:0003700">
    <property type="term" value="F:DNA-binding transcription factor activity"/>
    <property type="evidence" value="ECO:0007669"/>
    <property type="project" value="InterPro"/>
</dbReference>
<dbReference type="PROSITE" id="PS50110">
    <property type="entry name" value="RESPONSE_REGULATORY"/>
    <property type="match status" value="1"/>
</dbReference>
<name>A0A841U2M5_9BACL</name>
<dbReference type="RefSeq" id="WP_185138004.1">
    <property type="nucleotide sequence ID" value="NZ_JACJVR010000084.1"/>
</dbReference>
<dbReference type="Gene3D" id="1.10.10.60">
    <property type="entry name" value="Homeodomain-like"/>
    <property type="match status" value="2"/>
</dbReference>
<dbReference type="SMART" id="SM00448">
    <property type="entry name" value="REC"/>
    <property type="match status" value="1"/>
</dbReference>
<evidence type="ECO:0000256" key="2">
    <source>
        <dbReference type="ARBA" id="ARBA00023125"/>
    </source>
</evidence>
<evidence type="ECO:0000259" key="6">
    <source>
        <dbReference type="PROSITE" id="PS50110"/>
    </source>
</evidence>
<dbReference type="CDD" id="cd17536">
    <property type="entry name" value="REC_YesN-like"/>
    <property type="match status" value="1"/>
</dbReference>
<dbReference type="Proteomes" id="UP000553776">
    <property type="component" value="Unassembled WGS sequence"/>
</dbReference>
<dbReference type="Gene3D" id="3.40.50.2300">
    <property type="match status" value="1"/>
</dbReference>
<keyword evidence="4" id="KW-0597">Phosphoprotein</keyword>
<keyword evidence="1" id="KW-0805">Transcription regulation</keyword>
<dbReference type="PANTHER" id="PTHR43280:SF10">
    <property type="entry name" value="REGULATORY PROTEIN POCR"/>
    <property type="match status" value="1"/>
</dbReference>
<protein>
    <submittedName>
        <fullName evidence="7">Response regulator</fullName>
    </submittedName>
</protein>